<dbReference type="InterPro" id="IPR015943">
    <property type="entry name" value="WD40/YVTN_repeat-like_dom_sf"/>
</dbReference>
<dbReference type="SUPFAM" id="SSF50978">
    <property type="entry name" value="WD40 repeat-like"/>
    <property type="match status" value="1"/>
</dbReference>
<dbReference type="GeneID" id="5892024"/>
<dbReference type="Gene3D" id="2.130.10.10">
    <property type="entry name" value="YVTN repeat-like/Quinoprotein amine dehydrogenase"/>
    <property type="match status" value="1"/>
</dbReference>
<dbReference type="SMART" id="SM00320">
    <property type="entry name" value="WD40"/>
    <property type="match status" value="2"/>
</dbReference>
<sequence length="649" mass="70877">MAPGSDACSQYGEADCPYPRCTYSYTSPGRAEGICHNSSCSDIFDQVMCDAMDGCSFDANLYVCYETKEGIPCAMFSQQSACQGEANCVWDAQDYECAGKDSGGACSSYSASKCPARCSVDQDQNVCTNKACRDIANKTACLAAGCEYSDAQFFCYTGCQFAADISMCYNDTGAACSSYKHESICPNDRCEWYTADGKKFECTARTCNDFYDQTFCEGAGLNCSWDSSTFTCYVDDGGKCGTYGERTCPENRCVYDYNLARCTYATDANVCYPEGGQVPCGEIYDQDPLVRVWVVPRRRLLIIPRHKDLAAADKTTRPEAKRPAASGPDEPRAPDHKHGHSSSRGPHSSSSADSRSASNSGSAMDVPVLLSAEDRDRLACLRAGPSLVASPQDRRLFVDHILQPHFSADALMPPNRLLHLFREACDLQRQKCVYHNVELDECSLLEDHHCTRDGIAGSSSGPLTRTNNCMSCTVTVMKLVIQSVLQDDTAISQTGLMAIAIAATPDGRQLIVACQDKKSILLVNVPAGHVVHAFQSHRQERFALMSCFGGLNDSFVVSGSEDNKIYLWHRQSHKLLEVLKGHDALVNAVSWHPCNPEVFASAADDGTIRIWSTVGRGAVSANEQASQQTSSSSSEDEDDQMDEQRYSFH</sequence>
<proteinExistence type="predicted"/>
<dbReference type="InParanoid" id="A9V1Y5"/>
<dbReference type="PROSITE" id="PS50082">
    <property type="entry name" value="WD_REPEATS_2"/>
    <property type="match status" value="1"/>
</dbReference>
<feature type="region of interest" description="Disordered" evidence="4">
    <location>
        <begin position="311"/>
        <end position="363"/>
    </location>
</feature>
<keyword evidence="1 3" id="KW-0853">WD repeat</keyword>
<accession>A9V1Y5</accession>
<keyword evidence="6" id="KW-1185">Reference proteome</keyword>
<evidence type="ECO:0000313" key="5">
    <source>
        <dbReference type="EMBL" id="EDQ88645.1"/>
    </source>
</evidence>
<evidence type="ECO:0000256" key="2">
    <source>
        <dbReference type="ARBA" id="ARBA00022737"/>
    </source>
</evidence>
<evidence type="ECO:0000256" key="3">
    <source>
        <dbReference type="PROSITE-ProRule" id="PRU00221"/>
    </source>
</evidence>
<dbReference type="PANTHER" id="PTHR22838">
    <property type="entry name" value="WD REPEAT PROTEIN 26-RELATED"/>
    <property type="match status" value="1"/>
</dbReference>
<dbReference type="STRING" id="81824.A9V1Y5"/>
<name>A9V1Y5_MONBE</name>
<dbReference type="Proteomes" id="UP000001357">
    <property type="component" value="Unassembled WGS sequence"/>
</dbReference>
<dbReference type="PROSITE" id="PS50294">
    <property type="entry name" value="WD_REPEATS_REGION"/>
    <property type="match status" value="1"/>
</dbReference>
<dbReference type="RefSeq" id="XP_001746749.1">
    <property type="nucleotide sequence ID" value="XM_001746697.1"/>
</dbReference>
<protein>
    <submittedName>
        <fullName evidence="5">Uncharacterized protein</fullName>
    </submittedName>
</protein>
<reference evidence="5 6" key="1">
    <citation type="journal article" date="2008" name="Nature">
        <title>The genome of the choanoflagellate Monosiga brevicollis and the origin of metazoans.</title>
        <authorList>
            <consortium name="JGI Sequencing"/>
            <person name="King N."/>
            <person name="Westbrook M.J."/>
            <person name="Young S.L."/>
            <person name="Kuo A."/>
            <person name="Abedin M."/>
            <person name="Chapman J."/>
            <person name="Fairclough S."/>
            <person name="Hellsten U."/>
            <person name="Isogai Y."/>
            <person name="Letunic I."/>
            <person name="Marr M."/>
            <person name="Pincus D."/>
            <person name="Putnam N."/>
            <person name="Rokas A."/>
            <person name="Wright K.J."/>
            <person name="Zuzow R."/>
            <person name="Dirks W."/>
            <person name="Good M."/>
            <person name="Goodstein D."/>
            <person name="Lemons D."/>
            <person name="Li W."/>
            <person name="Lyons J.B."/>
            <person name="Morris A."/>
            <person name="Nichols S."/>
            <person name="Richter D.J."/>
            <person name="Salamov A."/>
            <person name="Bork P."/>
            <person name="Lim W.A."/>
            <person name="Manning G."/>
            <person name="Miller W.T."/>
            <person name="McGinnis W."/>
            <person name="Shapiro H."/>
            <person name="Tjian R."/>
            <person name="Grigoriev I.V."/>
            <person name="Rokhsar D."/>
        </authorList>
    </citation>
    <scope>NUCLEOTIDE SEQUENCE [LARGE SCALE GENOMIC DNA]</scope>
    <source>
        <strain evidence="6">MX1 / ATCC 50154</strain>
    </source>
</reference>
<keyword evidence="2" id="KW-0677">Repeat</keyword>
<dbReference type="KEGG" id="mbr:MONBRDRAFT_9056"/>
<dbReference type="eggNOG" id="KOG0293">
    <property type="taxonomic scope" value="Eukaryota"/>
</dbReference>
<feature type="compositionally biased region" description="Basic and acidic residues" evidence="4">
    <location>
        <begin position="311"/>
        <end position="322"/>
    </location>
</feature>
<dbReference type="InterPro" id="IPR001680">
    <property type="entry name" value="WD40_rpt"/>
</dbReference>
<organism evidence="5 6">
    <name type="scientific">Monosiga brevicollis</name>
    <name type="common">Choanoflagellate</name>
    <dbReference type="NCBI Taxonomy" id="81824"/>
    <lineage>
        <taxon>Eukaryota</taxon>
        <taxon>Choanoflagellata</taxon>
        <taxon>Craspedida</taxon>
        <taxon>Salpingoecidae</taxon>
        <taxon>Monosiga</taxon>
    </lineage>
</organism>
<feature type="region of interest" description="Disordered" evidence="4">
    <location>
        <begin position="619"/>
        <end position="649"/>
    </location>
</feature>
<evidence type="ECO:0000256" key="1">
    <source>
        <dbReference type="ARBA" id="ARBA00022574"/>
    </source>
</evidence>
<evidence type="ECO:0000256" key="4">
    <source>
        <dbReference type="SAM" id="MobiDB-lite"/>
    </source>
</evidence>
<dbReference type="InterPro" id="IPR036322">
    <property type="entry name" value="WD40_repeat_dom_sf"/>
</dbReference>
<feature type="compositionally biased region" description="Low complexity" evidence="4">
    <location>
        <begin position="342"/>
        <end position="363"/>
    </location>
</feature>
<dbReference type="Pfam" id="PF00400">
    <property type="entry name" value="WD40"/>
    <property type="match status" value="2"/>
</dbReference>
<feature type="compositionally biased region" description="Low complexity" evidence="4">
    <location>
        <begin position="623"/>
        <end position="633"/>
    </location>
</feature>
<dbReference type="AlphaFoldDB" id="A9V1Y5"/>
<evidence type="ECO:0000313" key="6">
    <source>
        <dbReference type="Proteomes" id="UP000001357"/>
    </source>
</evidence>
<feature type="repeat" description="WD" evidence="3">
    <location>
        <begin position="579"/>
        <end position="612"/>
    </location>
</feature>
<dbReference type="GO" id="GO:0043161">
    <property type="term" value="P:proteasome-mediated ubiquitin-dependent protein catabolic process"/>
    <property type="evidence" value="ECO:0000318"/>
    <property type="project" value="GO_Central"/>
</dbReference>
<dbReference type="InterPro" id="IPR051350">
    <property type="entry name" value="WD_repeat-ST_regulator"/>
</dbReference>
<dbReference type="GO" id="GO:0034657">
    <property type="term" value="C:GID complex"/>
    <property type="evidence" value="ECO:0000318"/>
    <property type="project" value="GO_Central"/>
</dbReference>
<dbReference type="EMBL" id="CH991554">
    <property type="protein sequence ID" value="EDQ88645.1"/>
    <property type="molecule type" value="Genomic_DNA"/>
</dbReference>
<gene>
    <name evidence="5" type="ORF">MONBRDRAFT_9056</name>
</gene>
<dbReference type="PANTHER" id="PTHR22838:SF0">
    <property type="entry name" value="WD REPEAT-CONTAINING PROTEIN 26"/>
    <property type="match status" value="1"/>
</dbReference>